<evidence type="ECO:0000256" key="1">
    <source>
        <dbReference type="ARBA" id="ARBA00007664"/>
    </source>
</evidence>
<keyword evidence="2" id="KW-1015">Disulfide bond</keyword>
<keyword evidence="3" id="KW-0645">Protease</keyword>
<dbReference type="PROSITE" id="PS00135">
    <property type="entry name" value="TRYPSIN_SER"/>
    <property type="match status" value="1"/>
</dbReference>
<reference evidence="8" key="1">
    <citation type="journal article" date="2019" name="Int. J. Syst. Evol. Microbiol.">
        <title>The Global Catalogue of Microorganisms (GCM) 10K type strain sequencing project: providing services to taxonomists for standard genome sequencing and annotation.</title>
        <authorList>
            <consortium name="The Broad Institute Genomics Platform"/>
            <consortium name="The Broad Institute Genome Sequencing Center for Infectious Disease"/>
            <person name="Wu L."/>
            <person name="Ma J."/>
        </authorList>
    </citation>
    <scope>NUCLEOTIDE SEQUENCE [LARGE SCALE GENOMIC DNA]</scope>
    <source>
        <strain evidence="8">CGMCC 4.7177</strain>
    </source>
</reference>
<evidence type="ECO:0000256" key="5">
    <source>
        <dbReference type="SAM" id="SignalP"/>
    </source>
</evidence>
<dbReference type="Proteomes" id="UP001595839">
    <property type="component" value="Unassembled WGS sequence"/>
</dbReference>
<dbReference type="EMBL" id="JBHSFK010000006">
    <property type="protein sequence ID" value="MFC4500133.1"/>
    <property type="molecule type" value="Genomic_DNA"/>
</dbReference>
<feature type="domain" description="Peptidase S1" evidence="6">
    <location>
        <begin position="35"/>
        <end position="276"/>
    </location>
</feature>
<evidence type="ECO:0000313" key="8">
    <source>
        <dbReference type="Proteomes" id="UP001595839"/>
    </source>
</evidence>
<dbReference type="InterPro" id="IPR001314">
    <property type="entry name" value="Peptidase_S1A"/>
</dbReference>
<dbReference type="CDD" id="cd00190">
    <property type="entry name" value="Tryp_SPc"/>
    <property type="match status" value="1"/>
</dbReference>
<dbReference type="InterPro" id="IPR009003">
    <property type="entry name" value="Peptidase_S1_PA"/>
</dbReference>
<proteinExistence type="inferred from homology"/>
<feature type="signal peptide" evidence="5">
    <location>
        <begin position="1"/>
        <end position="27"/>
    </location>
</feature>
<evidence type="ECO:0000256" key="2">
    <source>
        <dbReference type="ARBA" id="ARBA00023157"/>
    </source>
</evidence>
<keyword evidence="8" id="KW-1185">Reference proteome</keyword>
<feature type="chain" id="PRO_5045298339" evidence="5">
    <location>
        <begin position="28"/>
        <end position="311"/>
    </location>
</feature>
<dbReference type="PANTHER" id="PTHR24276:SF98">
    <property type="entry name" value="FI18310P1-RELATED"/>
    <property type="match status" value="1"/>
</dbReference>
<comment type="caution">
    <text evidence="7">The sequence shown here is derived from an EMBL/GenBank/DDBJ whole genome shotgun (WGS) entry which is preliminary data.</text>
</comment>
<dbReference type="SUPFAM" id="SSF50494">
    <property type="entry name" value="Trypsin-like serine proteases"/>
    <property type="match status" value="1"/>
</dbReference>
<accession>A0ABV9ANK1</accession>
<organism evidence="7 8">
    <name type="scientific">Streptomyces vulcanius</name>
    <dbReference type="NCBI Taxonomy" id="1441876"/>
    <lineage>
        <taxon>Bacteria</taxon>
        <taxon>Bacillati</taxon>
        <taxon>Actinomycetota</taxon>
        <taxon>Actinomycetes</taxon>
        <taxon>Kitasatosporales</taxon>
        <taxon>Streptomycetaceae</taxon>
        <taxon>Streptomyces</taxon>
    </lineage>
</organism>
<dbReference type="PROSITE" id="PS50240">
    <property type="entry name" value="TRYPSIN_DOM"/>
    <property type="match status" value="1"/>
</dbReference>
<protein>
    <submittedName>
        <fullName evidence="7">S1 family serine peptidase</fullName>
    </submittedName>
</protein>
<dbReference type="InterPro" id="IPR033116">
    <property type="entry name" value="TRYPSIN_SER"/>
</dbReference>
<evidence type="ECO:0000256" key="3">
    <source>
        <dbReference type="RuleBase" id="RU363034"/>
    </source>
</evidence>
<sequence length="311" mass="31654">MRRFFTRALTRPLVLAATAMAIPLVSASPAASDVVVGGFPVDVSQGPWTVAVSSRDRFGGMRAGQFCGGVVVGPTTVLTAAHCMAVDVLGTPPNRARDLKVIAGRTDLYSAAGQEIAVRETWVNPAYDSASNAGDFAVLTLAEPLPATSVIGMAAAGDTAYEPGTRAVVYGWGDTTGFGGYAHGLRAARVHVLADALCVRAYPGSSDGRYLADSMLCAGETRGGRDACQGDSGGPLVAEGRLIGLVSWGSGCGRPGSPGVYTRVSDVMRTLSQASAAPEGTTTPQGTAEPQETQTAGSQGVGTPQRGHAAP</sequence>
<gene>
    <name evidence="7" type="ORF">ACFPIH_11400</name>
</gene>
<dbReference type="Gene3D" id="2.40.10.10">
    <property type="entry name" value="Trypsin-like serine proteases"/>
    <property type="match status" value="1"/>
</dbReference>
<name>A0ABV9ANK1_9ACTN</name>
<dbReference type="PROSITE" id="PS00134">
    <property type="entry name" value="TRYPSIN_HIS"/>
    <property type="match status" value="1"/>
</dbReference>
<feature type="compositionally biased region" description="Polar residues" evidence="4">
    <location>
        <begin position="273"/>
        <end position="302"/>
    </location>
</feature>
<keyword evidence="3" id="KW-0378">Hydrolase</keyword>
<dbReference type="InterPro" id="IPR018114">
    <property type="entry name" value="TRYPSIN_HIS"/>
</dbReference>
<evidence type="ECO:0000313" key="7">
    <source>
        <dbReference type="EMBL" id="MFC4500133.1"/>
    </source>
</evidence>
<keyword evidence="3" id="KW-0720">Serine protease</keyword>
<dbReference type="InterPro" id="IPR001254">
    <property type="entry name" value="Trypsin_dom"/>
</dbReference>
<feature type="region of interest" description="Disordered" evidence="4">
    <location>
        <begin position="273"/>
        <end position="311"/>
    </location>
</feature>
<dbReference type="PANTHER" id="PTHR24276">
    <property type="entry name" value="POLYSERASE-RELATED"/>
    <property type="match status" value="1"/>
</dbReference>
<evidence type="ECO:0000256" key="4">
    <source>
        <dbReference type="SAM" id="MobiDB-lite"/>
    </source>
</evidence>
<dbReference type="PRINTS" id="PR00722">
    <property type="entry name" value="CHYMOTRYPSIN"/>
</dbReference>
<comment type="similarity">
    <text evidence="1">Belongs to the peptidase S1 family.</text>
</comment>
<dbReference type="SMART" id="SM00020">
    <property type="entry name" value="Tryp_SPc"/>
    <property type="match status" value="1"/>
</dbReference>
<dbReference type="InterPro" id="IPR043504">
    <property type="entry name" value="Peptidase_S1_PA_chymotrypsin"/>
</dbReference>
<dbReference type="Pfam" id="PF00089">
    <property type="entry name" value="Trypsin"/>
    <property type="match status" value="1"/>
</dbReference>
<evidence type="ECO:0000259" key="6">
    <source>
        <dbReference type="PROSITE" id="PS50240"/>
    </source>
</evidence>
<keyword evidence="5" id="KW-0732">Signal</keyword>
<dbReference type="RefSeq" id="WP_381173965.1">
    <property type="nucleotide sequence ID" value="NZ_JBHSFK010000006.1"/>
</dbReference>
<dbReference type="InterPro" id="IPR050430">
    <property type="entry name" value="Peptidase_S1"/>
</dbReference>